<dbReference type="STRING" id="1423804.FD14_GL002290"/>
<dbReference type="GO" id="GO:0004721">
    <property type="term" value="F:phosphoprotein phosphatase activity"/>
    <property type="evidence" value="ECO:0007669"/>
    <property type="project" value="InterPro"/>
</dbReference>
<dbReference type="InterPro" id="IPR016130">
    <property type="entry name" value="Tyr_Pase_AS"/>
</dbReference>
<dbReference type="Proteomes" id="UP000051442">
    <property type="component" value="Unassembled WGS sequence"/>
</dbReference>
<evidence type="ECO:0000313" key="2">
    <source>
        <dbReference type="Proteomes" id="UP000051442"/>
    </source>
</evidence>
<dbReference type="Pfam" id="PF13350">
    <property type="entry name" value="Y_phosphatase3"/>
    <property type="match status" value="1"/>
</dbReference>
<protein>
    <submittedName>
        <fullName evidence="1">Aldo keto reductase family protein</fullName>
    </submittedName>
</protein>
<evidence type="ECO:0000313" key="1">
    <source>
        <dbReference type="EMBL" id="KRN26225.1"/>
    </source>
</evidence>
<dbReference type="EMBL" id="AYZM01000038">
    <property type="protein sequence ID" value="KRN26225.1"/>
    <property type="molecule type" value="Genomic_DNA"/>
</dbReference>
<dbReference type="AlphaFoldDB" id="A0A0R2FCG9"/>
<reference evidence="1 2" key="1">
    <citation type="journal article" date="2015" name="Genome Announc.">
        <title>Expanding the biotechnology potential of lactobacilli through comparative genomics of 213 strains and associated genera.</title>
        <authorList>
            <person name="Sun Z."/>
            <person name="Harris H.M."/>
            <person name="McCann A."/>
            <person name="Guo C."/>
            <person name="Argimon S."/>
            <person name="Zhang W."/>
            <person name="Yang X."/>
            <person name="Jeffery I.B."/>
            <person name="Cooney J.C."/>
            <person name="Kagawa T.F."/>
            <person name="Liu W."/>
            <person name="Song Y."/>
            <person name="Salvetti E."/>
            <person name="Wrobel A."/>
            <person name="Rasinkangas P."/>
            <person name="Parkhill J."/>
            <person name="Rea M.C."/>
            <person name="O'Sullivan O."/>
            <person name="Ritari J."/>
            <person name="Douillard F.P."/>
            <person name="Paul Ross R."/>
            <person name="Yang R."/>
            <person name="Briner A.E."/>
            <person name="Felis G.E."/>
            <person name="de Vos W.M."/>
            <person name="Barrangou R."/>
            <person name="Klaenhammer T.R."/>
            <person name="Caufield P.W."/>
            <person name="Cui Y."/>
            <person name="Zhang H."/>
            <person name="O'Toole P.W."/>
        </authorList>
    </citation>
    <scope>NUCLEOTIDE SEQUENCE [LARGE SCALE GENOMIC DNA]</scope>
    <source>
        <strain evidence="1 2">DSM 23365</strain>
    </source>
</reference>
<accession>A0A0R2FCG9</accession>
<organism evidence="1 2">
    <name type="scientific">Secundilactobacillus similis DSM 23365 = JCM 2765</name>
    <dbReference type="NCBI Taxonomy" id="1423804"/>
    <lineage>
        <taxon>Bacteria</taxon>
        <taxon>Bacillati</taxon>
        <taxon>Bacillota</taxon>
        <taxon>Bacilli</taxon>
        <taxon>Lactobacillales</taxon>
        <taxon>Lactobacillaceae</taxon>
        <taxon>Secundilactobacillus</taxon>
    </lineage>
</organism>
<dbReference type="Gene3D" id="3.90.190.10">
    <property type="entry name" value="Protein tyrosine phosphatase superfamily"/>
    <property type="match status" value="1"/>
</dbReference>
<name>A0A0R2FCG9_9LACO</name>
<sequence>MATQAISLTGGVNFRDLGGYLTRDGRQTKWHKLVRAGTLAELTIADEVKLADYGITVNVDLRSSAELRQYPDRMMTGTRYIHLPVLDDDETESTEISEQLQQVYATNPEGGYLRMLDVYRDLVINPQAQRTYHRFLAYLAAHGKDETVLFHCSAGKDRTGMCSILLLFALGVSPEYIEADYLMTNPLSVKRVQWRVAEARQANMSPAFINSVCDLSTVKLDYYQRAMSLINEEYGGIQAYLHTVVGITDSMIGELKRAYLK</sequence>
<proteinExistence type="predicted"/>
<dbReference type="SUPFAM" id="SSF52799">
    <property type="entry name" value="(Phosphotyrosine protein) phosphatases II"/>
    <property type="match status" value="1"/>
</dbReference>
<comment type="caution">
    <text evidence="1">The sequence shown here is derived from an EMBL/GenBank/DDBJ whole genome shotgun (WGS) entry which is preliminary data.</text>
</comment>
<gene>
    <name evidence="1" type="ORF">FD14_GL002290</name>
</gene>
<dbReference type="PROSITE" id="PS00383">
    <property type="entry name" value="TYR_PHOSPHATASE_1"/>
    <property type="match status" value="1"/>
</dbReference>
<dbReference type="InterPro" id="IPR029021">
    <property type="entry name" value="Prot-tyrosine_phosphatase-like"/>
</dbReference>
<dbReference type="RefSeq" id="WP_057151659.1">
    <property type="nucleotide sequence ID" value="NZ_AYZM01000038.1"/>
</dbReference>
<dbReference type="InterPro" id="IPR026893">
    <property type="entry name" value="Tyr/Ser_Pase_IphP-type"/>
</dbReference>
<dbReference type="PATRIC" id="fig|1423804.4.peg.2483"/>
<keyword evidence="2" id="KW-1185">Reference proteome</keyword>